<gene>
    <name evidence="1" type="ORF">APT65_00121</name>
</gene>
<reference evidence="1" key="1">
    <citation type="submission" date="2022-09" db="EMBL/GenBank/DDBJ databases">
        <authorList>
            <person name="Cebeci A."/>
            <person name="Ture M."/>
            <person name="Alemdag M."/>
            <person name="Altinok I."/>
        </authorList>
    </citation>
    <scope>NUCLEOTIDE SEQUENCE</scope>
</reference>
<protein>
    <submittedName>
        <fullName evidence="1">Uncharacterized protein</fullName>
    </submittedName>
</protein>
<organism evidence="1 2">
    <name type="scientific">Aeromonas phage APT65</name>
    <dbReference type="NCBI Taxonomy" id="2982914"/>
    <lineage>
        <taxon>Viruses</taxon>
        <taxon>Duplodnaviria</taxon>
        <taxon>Heunggongvirae</taxon>
        <taxon>Uroviricota</taxon>
        <taxon>Caudoviricetes</taxon>
        <taxon>Aquaneticvirus</taxon>
        <taxon>Aquaneticvirus ApT65</taxon>
    </lineage>
</organism>
<dbReference type="Proteomes" id="UP001163735">
    <property type="component" value="Segment"/>
</dbReference>
<accession>A0A9E8K2E2</accession>
<proteinExistence type="predicted"/>
<evidence type="ECO:0000313" key="2">
    <source>
        <dbReference type="Proteomes" id="UP001163735"/>
    </source>
</evidence>
<evidence type="ECO:0000313" key="1">
    <source>
        <dbReference type="EMBL" id="UZV39724.1"/>
    </source>
</evidence>
<sequence length="76" mass="8517">MAGLDIRNIPQEKSIDFIRFSDNPLGTALGKSFALRKFVPAQFKIVTPEGDACHVKMEDVDNLILALQKAKELWSE</sequence>
<name>A0A9E8K2E2_9CAUD</name>
<dbReference type="EMBL" id="OP491958">
    <property type="protein sequence ID" value="UZV39724.1"/>
    <property type="molecule type" value="Genomic_DNA"/>
</dbReference>
<keyword evidence="2" id="KW-1185">Reference proteome</keyword>